<dbReference type="InterPro" id="IPR013517">
    <property type="entry name" value="FG-GAP"/>
</dbReference>
<gene>
    <name evidence="3" type="ORF">SAMN05216270_10959</name>
</gene>
<dbReference type="RefSeq" id="WP_091037108.1">
    <property type="nucleotide sequence ID" value="NZ_FNAD01000009.1"/>
</dbReference>
<dbReference type="Pfam" id="PF13517">
    <property type="entry name" value="FG-GAP_3"/>
    <property type="match status" value="2"/>
</dbReference>
<dbReference type="PANTHER" id="PTHR44103:SF1">
    <property type="entry name" value="PROPROTEIN CONVERTASE P"/>
    <property type="match status" value="1"/>
</dbReference>
<dbReference type="Gene3D" id="2.130.10.130">
    <property type="entry name" value="Integrin alpha, N-terminal"/>
    <property type="match status" value="2"/>
</dbReference>
<feature type="signal peptide" evidence="2">
    <location>
        <begin position="1"/>
        <end position="30"/>
    </location>
</feature>
<dbReference type="InterPro" id="IPR028994">
    <property type="entry name" value="Integrin_alpha_N"/>
</dbReference>
<keyword evidence="4" id="KW-1185">Reference proteome</keyword>
<reference evidence="4" key="1">
    <citation type="submission" date="2016-10" db="EMBL/GenBank/DDBJ databases">
        <authorList>
            <person name="Varghese N."/>
            <person name="Submissions S."/>
        </authorList>
    </citation>
    <scope>NUCLEOTIDE SEQUENCE [LARGE SCALE GENOMIC DNA]</scope>
    <source>
        <strain evidence="4">CGMCC 4.3516</strain>
    </source>
</reference>
<dbReference type="SUPFAM" id="SSF69318">
    <property type="entry name" value="Integrin alpha N-terminal domain"/>
    <property type="match status" value="2"/>
</dbReference>
<dbReference type="PANTHER" id="PTHR44103">
    <property type="entry name" value="PROPROTEIN CONVERTASE P"/>
    <property type="match status" value="1"/>
</dbReference>
<dbReference type="STRING" id="58114.SAMN05216270_10959"/>
<name>A0A1G6YLM2_9ACTN</name>
<dbReference type="OrthoDB" id="5165868at2"/>
<accession>A0A1G6YLM2</accession>
<evidence type="ECO:0000256" key="1">
    <source>
        <dbReference type="ARBA" id="ARBA00022729"/>
    </source>
</evidence>
<evidence type="ECO:0000313" key="4">
    <source>
        <dbReference type="Proteomes" id="UP000198949"/>
    </source>
</evidence>
<evidence type="ECO:0000313" key="3">
    <source>
        <dbReference type="EMBL" id="SDD91212.1"/>
    </source>
</evidence>
<proteinExistence type="predicted"/>
<feature type="chain" id="PRO_5039560698" evidence="2">
    <location>
        <begin position="31"/>
        <end position="1004"/>
    </location>
</feature>
<organism evidence="3 4">
    <name type="scientific">Glycomyces harbinensis</name>
    <dbReference type="NCBI Taxonomy" id="58114"/>
    <lineage>
        <taxon>Bacteria</taxon>
        <taxon>Bacillati</taxon>
        <taxon>Actinomycetota</taxon>
        <taxon>Actinomycetes</taxon>
        <taxon>Glycomycetales</taxon>
        <taxon>Glycomycetaceae</taxon>
        <taxon>Glycomyces</taxon>
    </lineage>
</organism>
<dbReference type="EMBL" id="FNAD01000009">
    <property type="protein sequence ID" value="SDD91212.1"/>
    <property type="molecule type" value="Genomic_DNA"/>
</dbReference>
<sequence>MSLDSPRVRRAGTRLAAAAAIGAVVAAAFAAPSAAAVPGITGDPVVNLTLSPIVTAGASAPGSITVDYTPAPGSEDATHAVAAELVIEGSAEVVQLTSADAACDAATAYRVHCADDEADASTAFGFDLGAVASAEDETFDYTLTVTIDGTEVASRTTAFEVVSTYDVHNPYVHGGVAVTDVTGGGTAAVNPVFYQDLDLTPTAAAVIVSFTDALPRLGIDPSGLATAFADYDNCMNVADSADPGVVCVITDFADAKGQFLTLTDSVGYAIDDDVVGPLAVCSCRYSVETVNAETLASEYDFPFEDTGNAIGLTAASEGFDGAEDSIGYYWGLVELTTEENHYDLTAEEIELDGEVGDTTTVTTTFTNDGPAAADDLHPAGDTYLARAQLPEGTELVRVDSDGEGVWECHGADELDAVYDSIVYTGLEWFDFACAIDGFEPGESAEFTFTVKLTDTTAYQGAVEIGAGREGDDFEGDFSSDFALVYNNATEARYDYDQDGYEDLLTVRRTDGALVLYKGTSSGKYANASAVSTGWGKYDIVMGGDLTGDDLPDFVARDNKTGTLYTYPGDGKGGFKSRITVGTGWGAMGQISVGNFDGDGHPDIFATAFADGNMYYYPGLGNGKFGAREAWSEFWDGMDVLSSVGDLDGDGFDEFLSRWNFDGRYYVYTSTGEVHELDQSLYDWVYTRRYDQVVGAGDLTGDGKADIVSADLKTGQLVRRSFNPEQPTTVTGTVIGSGWNTLRLPVVQLDRTYDYDYDGFSDLIAHHKTNKDVLLYWGTGAGIGSRWNMCDDCGGITAASAGGDYTSDGRTDFLYRASNGELWIAPGLDNGEIGFTTGIRSGTGWNGMSYITGGHDFNSDGKDDLIARQSSTGYLYLYKGRGNGTFESRVKIGTGWNGMREISSVGDLNHDGFADVLAIRSSNNCLYLYAGRGNGTVAGGVQVSCNWVGYDQVTGTGDFNRDGHADWLARRQSDGALYLYYGNGSGGFGSRKIVGTGWNTMSYLA</sequence>
<evidence type="ECO:0000256" key="2">
    <source>
        <dbReference type="SAM" id="SignalP"/>
    </source>
</evidence>
<dbReference type="PROSITE" id="PS51318">
    <property type="entry name" value="TAT"/>
    <property type="match status" value="1"/>
</dbReference>
<dbReference type="InterPro" id="IPR006311">
    <property type="entry name" value="TAT_signal"/>
</dbReference>
<keyword evidence="1 2" id="KW-0732">Signal</keyword>
<protein>
    <submittedName>
        <fullName evidence="3">Repeat domain-containing protein</fullName>
    </submittedName>
</protein>
<dbReference type="AlphaFoldDB" id="A0A1G6YLM2"/>
<dbReference type="Proteomes" id="UP000198949">
    <property type="component" value="Unassembled WGS sequence"/>
</dbReference>